<protein>
    <submittedName>
        <fullName evidence="3">Uncharacterized protein</fullName>
    </submittedName>
</protein>
<accession>A0A085NU65</accession>
<evidence type="ECO:0000313" key="3">
    <source>
        <dbReference type="EMBL" id="KFD73011.1"/>
    </source>
</evidence>
<keyword evidence="4" id="KW-1185">Reference proteome</keyword>
<proteinExistence type="predicted"/>
<dbReference type="EMBL" id="KL363182">
    <property type="protein sequence ID" value="KFD58980.1"/>
    <property type="molecule type" value="Genomic_DNA"/>
</dbReference>
<sequence>MLNESNMNMFLLQEFLSAALGSLIMRFVYYNVSQEQGNATRGALERKGANEGVGKPGRH</sequence>
<dbReference type="EMBL" id="KL367475">
    <property type="protein sequence ID" value="KFD73011.1"/>
    <property type="molecule type" value="Genomic_DNA"/>
</dbReference>
<dbReference type="AlphaFoldDB" id="A0A085NU65"/>
<dbReference type="Proteomes" id="UP000030764">
    <property type="component" value="Unassembled WGS sequence"/>
</dbReference>
<gene>
    <name evidence="2" type="ORF">M513_00143</name>
    <name evidence="3" type="ORF">M514_00143</name>
</gene>
<dbReference type="Proteomes" id="UP000030758">
    <property type="component" value="Unassembled WGS sequence"/>
</dbReference>
<reference evidence="3 4" key="1">
    <citation type="journal article" date="2014" name="Nat. Genet.">
        <title>Genome and transcriptome of the porcine whipworm Trichuris suis.</title>
        <authorList>
            <person name="Jex A.R."/>
            <person name="Nejsum P."/>
            <person name="Schwarz E.M."/>
            <person name="Hu L."/>
            <person name="Young N.D."/>
            <person name="Hall R.S."/>
            <person name="Korhonen P.K."/>
            <person name="Liao S."/>
            <person name="Thamsborg S."/>
            <person name="Xia J."/>
            <person name="Xu P."/>
            <person name="Wang S."/>
            <person name="Scheerlinck J.P."/>
            <person name="Hofmann A."/>
            <person name="Sternberg P.W."/>
            <person name="Wang J."/>
            <person name="Gasser R.B."/>
        </authorList>
    </citation>
    <scope>NUCLEOTIDE SEQUENCE [LARGE SCALE GENOMIC DNA]</scope>
    <source>
        <strain evidence="3">DCEP-RM93F</strain>
        <strain evidence="2">DCEP-RM93M</strain>
    </source>
</reference>
<evidence type="ECO:0000313" key="2">
    <source>
        <dbReference type="EMBL" id="KFD58980.1"/>
    </source>
</evidence>
<name>A0A085NU65_9BILA</name>
<feature type="region of interest" description="Disordered" evidence="1">
    <location>
        <begin position="36"/>
        <end position="59"/>
    </location>
</feature>
<organism evidence="3">
    <name type="scientific">Trichuris suis</name>
    <name type="common">pig whipworm</name>
    <dbReference type="NCBI Taxonomy" id="68888"/>
    <lineage>
        <taxon>Eukaryota</taxon>
        <taxon>Metazoa</taxon>
        <taxon>Ecdysozoa</taxon>
        <taxon>Nematoda</taxon>
        <taxon>Enoplea</taxon>
        <taxon>Dorylaimia</taxon>
        <taxon>Trichinellida</taxon>
        <taxon>Trichuridae</taxon>
        <taxon>Trichuris</taxon>
    </lineage>
</organism>
<evidence type="ECO:0000313" key="4">
    <source>
        <dbReference type="Proteomes" id="UP000030764"/>
    </source>
</evidence>
<evidence type="ECO:0000256" key="1">
    <source>
        <dbReference type="SAM" id="MobiDB-lite"/>
    </source>
</evidence>